<dbReference type="PANTHER" id="PTHR21015">
    <property type="entry name" value="UDP-N-ACETYLGLUCOSAMINE--N-ACETYLMURAMYL-(PENTAPEPTIDE) PYROPHOSPHORYL-UNDECAPRENOL N-ACETYLGLUCOSAMINE TRANSFERASE 1"/>
    <property type="match status" value="1"/>
</dbReference>
<dbReference type="GO" id="GO:0016758">
    <property type="term" value="F:hexosyltransferase activity"/>
    <property type="evidence" value="ECO:0007669"/>
    <property type="project" value="InterPro"/>
</dbReference>
<reference evidence="4 5" key="2">
    <citation type="submission" date="2016-08" db="EMBL/GenBank/DDBJ databases">
        <title>Orenia metallireducens sp. nov. strain Z6, a Novel Metal-reducing Firmicute from the Deep Subsurface.</title>
        <authorList>
            <person name="Maxim B.I."/>
            <person name="Kenneth K."/>
            <person name="Flynn T.M."/>
            <person name="Oloughlin E.J."/>
            <person name="Locke R.A."/>
            <person name="Weber J.R."/>
            <person name="Egan S.M."/>
            <person name="Mackie R.I."/>
            <person name="Cann I.K."/>
        </authorList>
    </citation>
    <scope>NUCLEOTIDE SEQUENCE [LARGE SCALE GENOMIC DNA]</scope>
    <source>
        <strain evidence="4 5">Z6</strain>
    </source>
</reference>
<accession>A0A1C0AB66</accession>
<dbReference type="Gene3D" id="3.40.50.11190">
    <property type="match status" value="1"/>
</dbReference>
<keyword evidence="4" id="KW-0378">Hydrolase</keyword>
<evidence type="ECO:0000256" key="2">
    <source>
        <dbReference type="PIRSR" id="PIRSR620023-2"/>
    </source>
</evidence>
<name>A0A1C0AB66_9FIRM</name>
<keyword evidence="5" id="KW-1185">Reference proteome</keyword>
<dbReference type="InterPro" id="IPR007235">
    <property type="entry name" value="Glyco_trans_28_C"/>
</dbReference>
<dbReference type="GO" id="GO:0016787">
    <property type="term" value="F:hydrolase activity"/>
    <property type="evidence" value="ECO:0007669"/>
    <property type="project" value="UniProtKB-KW"/>
</dbReference>
<sequence length="341" mass="38507">MTKIFFRVDGGDGIGMGHIMRSLALANAFPKYREVIFITKEDRNVINLFKENGIQFITISPNLTYEEEIRTIKEILLNKKVEILITDSYKIDQNYLIEMKSVVKKLISIHDFAPFSFPSDVVINGNVYGDKLDYSSISKDTEFLLGTNYLLMRDEFQRLEERMVNQEISNILVTVGGSDPLNLTPKVINSLDILEKELKKSLHVDVVIGPSFNNIDKIIEMTRKNRLEISLHFNIRKMSRLMLESDLSITAGGTTLYELAATGTPAVVLLQADNQVLAAKEMERLGTIINLGFGNKVEIEKLAATLIEIAKNEVKRKKMSKVGQKLVDGYGATRCVERILN</sequence>
<dbReference type="InterPro" id="IPR020023">
    <property type="entry name" value="PseG"/>
</dbReference>
<feature type="binding site" evidence="2">
    <location>
        <position position="153"/>
    </location>
    <ligand>
        <name>substrate</name>
    </ligand>
</feature>
<dbReference type="Pfam" id="PF04101">
    <property type="entry name" value="Glyco_tran_28_C"/>
    <property type="match status" value="1"/>
</dbReference>
<dbReference type="SUPFAM" id="SSF53756">
    <property type="entry name" value="UDP-Glycosyltransferase/glycogen phosphorylase"/>
    <property type="match status" value="1"/>
</dbReference>
<evidence type="ECO:0000256" key="1">
    <source>
        <dbReference type="PIRSR" id="PIRSR620023-1"/>
    </source>
</evidence>
<feature type="active site" description="Proton acceptor" evidence="1">
    <location>
        <position position="18"/>
    </location>
</feature>
<dbReference type="EMBL" id="LWDV01000007">
    <property type="protein sequence ID" value="OCL27611.1"/>
    <property type="molecule type" value="Genomic_DNA"/>
</dbReference>
<dbReference type="OrthoDB" id="8955051at2"/>
<dbReference type="Gene3D" id="3.40.50.2000">
    <property type="entry name" value="Glycogen Phosphorylase B"/>
    <property type="match status" value="1"/>
</dbReference>
<dbReference type="NCBIfam" id="TIGR03590">
    <property type="entry name" value="PseG"/>
    <property type="match status" value="1"/>
</dbReference>
<dbReference type="Proteomes" id="UP000093514">
    <property type="component" value="Unassembled WGS sequence"/>
</dbReference>
<comment type="caution">
    <text evidence="4">The sequence shown here is derived from an EMBL/GenBank/DDBJ whole genome shotgun (WGS) entry which is preliminary data.</text>
</comment>
<evidence type="ECO:0000259" key="3">
    <source>
        <dbReference type="Pfam" id="PF04101"/>
    </source>
</evidence>
<feature type="domain" description="Glycosyl transferase family 28 C-terminal" evidence="3">
    <location>
        <begin position="171"/>
        <end position="322"/>
    </location>
</feature>
<dbReference type="AlphaFoldDB" id="A0A1C0AB66"/>
<reference evidence="5" key="1">
    <citation type="submission" date="2016-07" db="EMBL/GenBank/DDBJ databases">
        <authorList>
            <person name="Florea S."/>
            <person name="Webb J.S."/>
            <person name="Jaromczyk J."/>
            <person name="Schardl C.L."/>
        </authorList>
    </citation>
    <scope>NUCLEOTIDE SEQUENCE [LARGE SCALE GENOMIC DNA]</scope>
    <source>
        <strain evidence="5">Z6</strain>
    </source>
</reference>
<proteinExistence type="predicted"/>
<dbReference type="PANTHER" id="PTHR21015:SF22">
    <property type="entry name" value="GLYCOSYLTRANSFERASE"/>
    <property type="match status" value="1"/>
</dbReference>
<organism evidence="4 5">
    <name type="scientific">Orenia metallireducens</name>
    <dbReference type="NCBI Taxonomy" id="1413210"/>
    <lineage>
        <taxon>Bacteria</taxon>
        <taxon>Bacillati</taxon>
        <taxon>Bacillota</taxon>
        <taxon>Clostridia</taxon>
        <taxon>Halanaerobiales</taxon>
        <taxon>Halobacteroidaceae</taxon>
        <taxon>Orenia</taxon>
    </lineage>
</organism>
<evidence type="ECO:0000313" key="4">
    <source>
        <dbReference type="EMBL" id="OCL27611.1"/>
    </source>
</evidence>
<protein>
    <submittedName>
        <fullName evidence="4">UDP-2,4-diacetamido-2,4, 6-trideoxy-beta-L-altropyranose hydrolase</fullName>
    </submittedName>
</protein>
<evidence type="ECO:0000313" key="5">
    <source>
        <dbReference type="Proteomes" id="UP000093514"/>
    </source>
</evidence>
<feature type="binding site" evidence="2">
    <location>
        <position position="258"/>
    </location>
    <ligand>
        <name>substrate</name>
    </ligand>
</feature>
<dbReference type="RefSeq" id="WP_068715525.1">
    <property type="nucleotide sequence ID" value="NZ_LWDV01000007.1"/>
</dbReference>
<gene>
    <name evidence="4" type="ORF">U472_03395</name>
</gene>